<sequence>MAPFRPWPTDITLEQDVGIRVPPIQSDPPELGKRGFPLYTQLNAALRNLSPDTPSQDTFAEGVPTYTQLAQALRDLSPATPSPINETSGFPTYTQLAAALRALPPVPTSRRIRVPRYAALGELNDFVAFPRHALPERSQHCPHCGTMLWPLELPNACCLRSHVALVPANTPPERVRQLFNTPSFLEKTRGYNSAFAFTSTGAKEDSAINRGNAPYTFRVNGSMHHRIGHLLPRDGAAP</sequence>
<reference evidence="1" key="1">
    <citation type="submission" date="2021-01" db="EMBL/GenBank/DDBJ databases">
        <title>Phytophthora aleatoria, a newly-described species from Pinus radiata is distinct from Phytophthora cactorum isolates based on comparative genomics.</title>
        <authorList>
            <person name="Mcdougal R."/>
            <person name="Panda P."/>
            <person name="Williams N."/>
            <person name="Studholme D.J."/>
        </authorList>
    </citation>
    <scope>NUCLEOTIDE SEQUENCE</scope>
    <source>
        <strain evidence="1">NZFS 4037</strain>
    </source>
</reference>
<keyword evidence="2" id="KW-1185">Reference proteome</keyword>
<protein>
    <submittedName>
        <fullName evidence="1">Uncharacterized protein</fullName>
    </submittedName>
</protein>
<evidence type="ECO:0000313" key="1">
    <source>
        <dbReference type="EMBL" id="KAG6952089.1"/>
    </source>
</evidence>
<dbReference type="PANTHER" id="PTHR45786">
    <property type="entry name" value="DNA BINDING PROTEIN-LIKE"/>
    <property type="match status" value="1"/>
</dbReference>
<dbReference type="PANTHER" id="PTHR45786:SF74">
    <property type="entry name" value="ATP-DEPENDENT DNA HELICASE"/>
    <property type="match status" value="1"/>
</dbReference>
<name>A0A8J5MEE1_9STRA</name>
<dbReference type="EMBL" id="JAENGY010001139">
    <property type="protein sequence ID" value="KAG6952089.1"/>
    <property type="molecule type" value="Genomic_DNA"/>
</dbReference>
<gene>
    <name evidence="1" type="ORF">JG688_00013432</name>
</gene>
<organism evidence="1 2">
    <name type="scientific">Phytophthora aleatoria</name>
    <dbReference type="NCBI Taxonomy" id="2496075"/>
    <lineage>
        <taxon>Eukaryota</taxon>
        <taxon>Sar</taxon>
        <taxon>Stramenopiles</taxon>
        <taxon>Oomycota</taxon>
        <taxon>Peronosporomycetes</taxon>
        <taxon>Peronosporales</taxon>
        <taxon>Peronosporaceae</taxon>
        <taxon>Phytophthora</taxon>
    </lineage>
</organism>
<proteinExistence type="predicted"/>
<feature type="non-terminal residue" evidence="1">
    <location>
        <position position="238"/>
    </location>
</feature>
<comment type="caution">
    <text evidence="1">The sequence shown here is derived from an EMBL/GenBank/DDBJ whole genome shotgun (WGS) entry which is preliminary data.</text>
</comment>
<accession>A0A8J5MEE1</accession>
<evidence type="ECO:0000313" key="2">
    <source>
        <dbReference type="Proteomes" id="UP000709295"/>
    </source>
</evidence>
<dbReference type="AlphaFoldDB" id="A0A8J5MEE1"/>
<dbReference type="Proteomes" id="UP000709295">
    <property type="component" value="Unassembled WGS sequence"/>
</dbReference>